<feature type="domain" description="DUF7779" evidence="3">
    <location>
        <begin position="533"/>
        <end position="618"/>
    </location>
</feature>
<protein>
    <submittedName>
        <fullName evidence="4">HET-domain-containing protein</fullName>
    </submittedName>
</protein>
<dbReference type="InterPro" id="IPR027417">
    <property type="entry name" value="P-loop_NTPase"/>
</dbReference>
<dbReference type="GeneID" id="54289849"/>
<dbReference type="InterPro" id="IPR002182">
    <property type="entry name" value="NB-ARC"/>
</dbReference>
<dbReference type="InterPro" id="IPR011990">
    <property type="entry name" value="TPR-like_helical_dom_sf"/>
</dbReference>
<dbReference type="PANTHER" id="PTHR10622:SF11">
    <property type="entry name" value="HET-DOMAIN-CONTAINING PROTEIN"/>
    <property type="match status" value="1"/>
</dbReference>
<dbReference type="RefSeq" id="XP_033378468.1">
    <property type="nucleotide sequence ID" value="XM_033532452.1"/>
</dbReference>
<evidence type="ECO:0000313" key="5">
    <source>
        <dbReference type="Proteomes" id="UP000799778"/>
    </source>
</evidence>
<dbReference type="EMBL" id="ML978077">
    <property type="protein sequence ID" value="KAF2010129.1"/>
    <property type="molecule type" value="Genomic_DNA"/>
</dbReference>
<gene>
    <name evidence="4" type="ORF">BU24DRAFT_467611</name>
</gene>
<reference evidence="4" key="1">
    <citation type="journal article" date="2020" name="Stud. Mycol.">
        <title>101 Dothideomycetes genomes: a test case for predicting lifestyles and emergence of pathogens.</title>
        <authorList>
            <person name="Haridas S."/>
            <person name="Albert R."/>
            <person name="Binder M."/>
            <person name="Bloem J."/>
            <person name="Labutti K."/>
            <person name="Salamov A."/>
            <person name="Andreopoulos B."/>
            <person name="Baker S."/>
            <person name="Barry K."/>
            <person name="Bills G."/>
            <person name="Bluhm B."/>
            <person name="Cannon C."/>
            <person name="Castanera R."/>
            <person name="Culley D."/>
            <person name="Daum C."/>
            <person name="Ezra D."/>
            <person name="Gonzalez J."/>
            <person name="Henrissat B."/>
            <person name="Kuo A."/>
            <person name="Liang C."/>
            <person name="Lipzen A."/>
            <person name="Lutzoni F."/>
            <person name="Magnuson J."/>
            <person name="Mondo S."/>
            <person name="Nolan M."/>
            <person name="Ohm R."/>
            <person name="Pangilinan J."/>
            <person name="Park H.-J."/>
            <person name="Ramirez L."/>
            <person name="Alfaro M."/>
            <person name="Sun H."/>
            <person name="Tritt A."/>
            <person name="Yoshinaga Y."/>
            <person name="Zwiers L.-H."/>
            <person name="Turgeon B."/>
            <person name="Goodwin S."/>
            <person name="Spatafora J."/>
            <person name="Crous P."/>
            <person name="Grigoriev I."/>
        </authorList>
    </citation>
    <scope>NUCLEOTIDE SEQUENCE</scope>
    <source>
        <strain evidence="4">CBS 175.79</strain>
    </source>
</reference>
<dbReference type="Gene3D" id="1.25.40.10">
    <property type="entry name" value="Tetratricopeptide repeat domain"/>
    <property type="match status" value="2"/>
</dbReference>
<dbReference type="PANTHER" id="PTHR10622">
    <property type="entry name" value="HET DOMAIN-CONTAINING PROTEIN"/>
    <property type="match status" value="1"/>
</dbReference>
<dbReference type="Pfam" id="PF06985">
    <property type="entry name" value="HET"/>
    <property type="match status" value="1"/>
</dbReference>
<sequence length="1019" mass="116702">MRLLQFRDGTFSLVERLGRDIPPYAILSHTWGNDGDEVTFEDLIKGIGKSKPGYRKLAFCAGQAEKDDLPFFWVDTCCIDKSSSAELTEAINSMFKWYRGAAKCYAYLSDVSAAEASRDEQAIGKSRWFARGWTLQEFIAPKEVEFFSMECIKLGDKQSLQKILHEITNIPIDVLRGKALAEVNVDERMSWSLKRQTKREEDAAYSLLGIFDVFMPLIYGEGRDNAFKRLRREIKGASTNDGPSVVPSSSVPFRRDREFVDRAAVLDQLRVKCSEPASRVALVGLGGVGKSQIAIEYSYRVREESPETWIFWVYAGTRARFEEGYRQIAELTSMKGWDDPKSDILRLVRKWLRHELNERWLMIIDNADDEEVFMHHETMPDGTFDATNLEEPLSDFLPQSPNGSVLVTSRNRAVAHRLVGGNSSIIDVHPMDKEQSLDLLHSKLDLNDSEKVDETDAAKLVETLEYMPLAITQAAAFIALRKPRMTVQKYTERLIRSDEERARLLQEDVGDTRRDGRVSNSIMTIWQISFEYIQKHQPSAARLLSLMSLFDRQGIPEWLLLIHYRRTCDIQEDETDEELWKATFEEDIHILSTFSLVHANAAGSEFEMHRLVQLSMKKWLEINHELEFWYATYIYLMNENYPSSEYENWPTCRALFPHAQVLVNDCPEQTEVLLLWMSILYKAIGYAMARGQYTVAQNINERALEVGKTNLGETHRRTLMHVEISANILDNQGKYEEAREIYQRVKTEYEKMYGLGHPITLRIMKDLALLSLDAGKIKDAEFILRAALARSVMAQGLEHHHTSTIMTHLSAVLMRMRRFKESEAINRIAQERSEKALGRDHPETLTINRILALGLFVQGRIADGVSMMRQGLDRAEKSLGFDHPYTLGVVHNLSGLLATLGRYDEALVLYERGCVEYLKVHGRDHPYTQECLKAYSKILATRQGSELDVEFEARHRFRLRRKRSGRRLIKVRSTSEEITERLNTVLRIACYGAVEFGSGSRAQESGQLGVNGNLFYGSG</sequence>
<dbReference type="AlphaFoldDB" id="A0A6A5XB44"/>
<feature type="domain" description="Heterokaryon incompatibility" evidence="2">
    <location>
        <begin position="24"/>
        <end position="115"/>
    </location>
</feature>
<evidence type="ECO:0000313" key="4">
    <source>
        <dbReference type="EMBL" id="KAF2010129.1"/>
    </source>
</evidence>
<dbReference type="Pfam" id="PF13424">
    <property type="entry name" value="TPR_12"/>
    <property type="match status" value="1"/>
</dbReference>
<evidence type="ECO:0000259" key="1">
    <source>
        <dbReference type="Pfam" id="PF00931"/>
    </source>
</evidence>
<feature type="domain" description="NB-ARC" evidence="1">
    <location>
        <begin position="267"/>
        <end position="443"/>
    </location>
</feature>
<evidence type="ECO:0000259" key="3">
    <source>
        <dbReference type="Pfam" id="PF25000"/>
    </source>
</evidence>
<dbReference type="Pfam" id="PF25000">
    <property type="entry name" value="DUF7779"/>
    <property type="match status" value="1"/>
</dbReference>
<dbReference type="InterPro" id="IPR010730">
    <property type="entry name" value="HET"/>
</dbReference>
<dbReference type="OrthoDB" id="20872at2759"/>
<accession>A0A6A5XB44</accession>
<dbReference type="Pfam" id="PF13374">
    <property type="entry name" value="TPR_10"/>
    <property type="match status" value="2"/>
</dbReference>
<dbReference type="Pfam" id="PF00931">
    <property type="entry name" value="NB-ARC"/>
    <property type="match status" value="1"/>
</dbReference>
<evidence type="ECO:0000259" key="2">
    <source>
        <dbReference type="Pfam" id="PF06985"/>
    </source>
</evidence>
<dbReference type="Gene3D" id="3.40.50.300">
    <property type="entry name" value="P-loop containing nucleotide triphosphate hydrolases"/>
    <property type="match status" value="1"/>
</dbReference>
<dbReference type="SUPFAM" id="SSF52540">
    <property type="entry name" value="P-loop containing nucleoside triphosphate hydrolases"/>
    <property type="match status" value="1"/>
</dbReference>
<organism evidence="4 5">
    <name type="scientific">Aaosphaeria arxii CBS 175.79</name>
    <dbReference type="NCBI Taxonomy" id="1450172"/>
    <lineage>
        <taxon>Eukaryota</taxon>
        <taxon>Fungi</taxon>
        <taxon>Dikarya</taxon>
        <taxon>Ascomycota</taxon>
        <taxon>Pezizomycotina</taxon>
        <taxon>Dothideomycetes</taxon>
        <taxon>Pleosporomycetidae</taxon>
        <taxon>Pleosporales</taxon>
        <taxon>Pleosporales incertae sedis</taxon>
        <taxon>Aaosphaeria</taxon>
    </lineage>
</organism>
<dbReference type="Proteomes" id="UP000799778">
    <property type="component" value="Unassembled WGS sequence"/>
</dbReference>
<name>A0A6A5XB44_9PLEO</name>
<keyword evidence="5" id="KW-1185">Reference proteome</keyword>
<dbReference type="GO" id="GO:0043531">
    <property type="term" value="F:ADP binding"/>
    <property type="evidence" value="ECO:0007669"/>
    <property type="project" value="InterPro"/>
</dbReference>
<dbReference type="InterPro" id="IPR056681">
    <property type="entry name" value="DUF7779"/>
</dbReference>
<proteinExistence type="predicted"/>
<dbReference type="SUPFAM" id="SSF48452">
    <property type="entry name" value="TPR-like"/>
    <property type="match status" value="2"/>
</dbReference>